<feature type="chain" id="PRO_5037091716" evidence="2">
    <location>
        <begin position="20"/>
        <end position="118"/>
    </location>
</feature>
<reference evidence="4" key="1">
    <citation type="submission" date="2022-11" db="UniProtKB">
        <authorList>
            <consortium name="WormBaseParasite"/>
        </authorList>
    </citation>
    <scope>IDENTIFICATION</scope>
</reference>
<evidence type="ECO:0000256" key="2">
    <source>
        <dbReference type="SAM" id="SignalP"/>
    </source>
</evidence>
<organism evidence="3 4">
    <name type="scientific">Romanomermis culicivorax</name>
    <name type="common">Nematode worm</name>
    <dbReference type="NCBI Taxonomy" id="13658"/>
    <lineage>
        <taxon>Eukaryota</taxon>
        <taxon>Metazoa</taxon>
        <taxon>Ecdysozoa</taxon>
        <taxon>Nematoda</taxon>
        <taxon>Enoplea</taxon>
        <taxon>Dorylaimia</taxon>
        <taxon>Mermithida</taxon>
        <taxon>Mermithoidea</taxon>
        <taxon>Mermithidae</taxon>
        <taxon>Romanomermis</taxon>
    </lineage>
</organism>
<feature type="signal peptide" evidence="2">
    <location>
        <begin position="1"/>
        <end position="19"/>
    </location>
</feature>
<accession>A0A915KCL1</accession>
<dbReference type="WBParaSite" id="nRc.2.0.1.t35654-RA">
    <property type="protein sequence ID" value="nRc.2.0.1.t35654-RA"/>
    <property type="gene ID" value="nRc.2.0.1.g35654"/>
</dbReference>
<dbReference type="AlphaFoldDB" id="A0A915KCL1"/>
<protein>
    <submittedName>
        <fullName evidence="4">Uncharacterized protein</fullName>
    </submittedName>
</protein>
<dbReference type="InterPro" id="IPR036438">
    <property type="entry name" value="Insulin-like_sf"/>
</dbReference>
<keyword evidence="1 2" id="KW-0732">Signal</keyword>
<proteinExistence type="predicted"/>
<sequence length="118" mass="13236">MLVWFASITLMYGLENVQGVSSPLVDFNDCLNTRCKICGYQLTEALNTTCHGCFRSIGLLPDGVDHPNKNKGDAKLWRPNTIIYNDCCEVGCSMEDMKIFCHDGCWFINTFPIAWSGT</sequence>
<name>A0A915KCL1_ROMCU</name>
<evidence type="ECO:0000313" key="4">
    <source>
        <dbReference type="WBParaSite" id="nRc.2.0.1.t35654-RA"/>
    </source>
</evidence>
<keyword evidence="3" id="KW-1185">Reference proteome</keyword>
<dbReference type="Proteomes" id="UP000887565">
    <property type="component" value="Unplaced"/>
</dbReference>
<dbReference type="SUPFAM" id="SSF56994">
    <property type="entry name" value="Insulin-like"/>
    <property type="match status" value="1"/>
</dbReference>
<evidence type="ECO:0000313" key="3">
    <source>
        <dbReference type="Proteomes" id="UP000887565"/>
    </source>
</evidence>
<evidence type="ECO:0000256" key="1">
    <source>
        <dbReference type="ARBA" id="ARBA00022729"/>
    </source>
</evidence>
<dbReference type="Gene3D" id="1.10.100.10">
    <property type="entry name" value="Insulin-like"/>
    <property type="match status" value="1"/>
</dbReference>